<keyword evidence="1" id="KW-0472">Membrane</keyword>
<keyword evidence="3" id="KW-1185">Reference proteome</keyword>
<proteinExistence type="predicted"/>
<name>A0A926EHB3_9FIRM</name>
<evidence type="ECO:0000313" key="3">
    <source>
        <dbReference type="Proteomes" id="UP000655830"/>
    </source>
</evidence>
<dbReference type="RefSeq" id="WP_249332621.1">
    <property type="nucleotide sequence ID" value="NZ_JACRSY010000012.1"/>
</dbReference>
<protein>
    <submittedName>
        <fullName evidence="2">Uncharacterized protein</fullName>
    </submittedName>
</protein>
<gene>
    <name evidence="2" type="ORF">H8718_08745</name>
</gene>
<dbReference type="Proteomes" id="UP000655830">
    <property type="component" value="Unassembled WGS sequence"/>
</dbReference>
<comment type="caution">
    <text evidence="2">The sequence shown here is derived from an EMBL/GenBank/DDBJ whole genome shotgun (WGS) entry which is preliminary data.</text>
</comment>
<organism evidence="2 3">
    <name type="scientific">Zhenhengia yiwuensis</name>
    <dbReference type="NCBI Taxonomy" id="2763666"/>
    <lineage>
        <taxon>Bacteria</taxon>
        <taxon>Bacillati</taxon>
        <taxon>Bacillota</taxon>
        <taxon>Clostridia</taxon>
        <taxon>Lachnospirales</taxon>
        <taxon>Lachnospiraceae</taxon>
        <taxon>Zhenhengia</taxon>
    </lineage>
</organism>
<dbReference type="EMBL" id="JACRSY010000012">
    <property type="protein sequence ID" value="MBC8579616.1"/>
    <property type="molecule type" value="Genomic_DNA"/>
</dbReference>
<keyword evidence="1" id="KW-0812">Transmembrane</keyword>
<dbReference type="AlphaFoldDB" id="A0A926EHB3"/>
<evidence type="ECO:0000256" key="1">
    <source>
        <dbReference type="SAM" id="Phobius"/>
    </source>
</evidence>
<evidence type="ECO:0000313" key="2">
    <source>
        <dbReference type="EMBL" id="MBC8579616.1"/>
    </source>
</evidence>
<reference evidence="2" key="1">
    <citation type="submission" date="2020-08" db="EMBL/GenBank/DDBJ databases">
        <title>Genome public.</title>
        <authorList>
            <person name="Liu C."/>
            <person name="Sun Q."/>
        </authorList>
    </citation>
    <scope>NUCLEOTIDE SEQUENCE</scope>
    <source>
        <strain evidence="2">NSJ-12</strain>
    </source>
</reference>
<accession>A0A926EHB3</accession>
<keyword evidence="1" id="KW-1133">Transmembrane helix</keyword>
<feature type="transmembrane region" description="Helical" evidence="1">
    <location>
        <begin position="21"/>
        <end position="46"/>
    </location>
</feature>
<sequence>MKTNKEKFKSMNSKQKLEYIWEYYRFTILGTIIGVLLVGNLVYTMLKPKPNFDNHLIVTAMMTLDTDKEELDRAYFKENFNSDIYYIPADWSVTDQATIVNDQMMMLKIQVREADVFAMSQARFDRYMEIEGFDPFMPLEEVPEFKPILEAHKDQLLTAKGAEDGKEHVYGIKIEKSNAFQGATILEPLVISLINPPKNMEKALEVVNYLLQ</sequence>